<gene>
    <name evidence="9" type="ORF">P0Y53_23395</name>
</gene>
<keyword evidence="5 7" id="KW-1133">Transmembrane helix</keyword>
<dbReference type="InterPro" id="IPR003362">
    <property type="entry name" value="Bact_transf"/>
</dbReference>
<evidence type="ECO:0000256" key="3">
    <source>
        <dbReference type="ARBA" id="ARBA00022679"/>
    </source>
</evidence>
<evidence type="ECO:0000256" key="7">
    <source>
        <dbReference type="SAM" id="Phobius"/>
    </source>
</evidence>
<dbReference type="NCBIfam" id="TIGR03025">
    <property type="entry name" value="EPS_sugtrans"/>
    <property type="match status" value="1"/>
</dbReference>
<comment type="subcellular location">
    <subcellularLocation>
        <location evidence="1">Membrane</location>
        <topology evidence="1">Multi-pass membrane protein</topology>
    </subcellularLocation>
</comment>
<dbReference type="Pfam" id="PF13727">
    <property type="entry name" value="CoA_binding_3"/>
    <property type="match status" value="1"/>
</dbReference>
<dbReference type="PANTHER" id="PTHR30576:SF0">
    <property type="entry name" value="UNDECAPRENYL-PHOSPHATE N-ACETYLGALACTOSAMINYL 1-PHOSPHATE TRANSFERASE-RELATED"/>
    <property type="match status" value="1"/>
</dbReference>
<evidence type="ECO:0000259" key="8">
    <source>
        <dbReference type="Pfam" id="PF02397"/>
    </source>
</evidence>
<feature type="domain" description="Bacterial sugar transferase" evidence="8">
    <location>
        <begin position="290"/>
        <end position="472"/>
    </location>
</feature>
<evidence type="ECO:0000256" key="5">
    <source>
        <dbReference type="ARBA" id="ARBA00022989"/>
    </source>
</evidence>
<keyword evidence="3 9" id="KW-0808">Transferase</keyword>
<proteinExistence type="inferred from homology"/>
<keyword evidence="6 7" id="KW-0472">Membrane</keyword>
<comment type="similarity">
    <text evidence="2">Belongs to the bacterial sugar transferase family.</text>
</comment>
<evidence type="ECO:0000313" key="9">
    <source>
        <dbReference type="EMBL" id="WEK35448.1"/>
    </source>
</evidence>
<dbReference type="Proteomes" id="UP001220610">
    <property type="component" value="Chromosome"/>
</dbReference>
<dbReference type="GO" id="GO:0016780">
    <property type="term" value="F:phosphotransferase activity, for other substituted phosphate groups"/>
    <property type="evidence" value="ECO:0007669"/>
    <property type="project" value="TreeGrafter"/>
</dbReference>
<evidence type="ECO:0000313" key="10">
    <source>
        <dbReference type="Proteomes" id="UP001220610"/>
    </source>
</evidence>
<evidence type="ECO:0000256" key="4">
    <source>
        <dbReference type="ARBA" id="ARBA00022692"/>
    </source>
</evidence>
<feature type="transmembrane region" description="Helical" evidence="7">
    <location>
        <begin position="90"/>
        <end position="111"/>
    </location>
</feature>
<evidence type="ECO:0000256" key="2">
    <source>
        <dbReference type="ARBA" id="ARBA00006464"/>
    </source>
</evidence>
<dbReference type="PANTHER" id="PTHR30576">
    <property type="entry name" value="COLANIC BIOSYNTHESIS UDP-GLUCOSE LIPID CARRIER TRANSFERASE"/>
    <property type="match status" value="1"/>
</dbReference>
<dbReference type="GO" id="GO:0016020">
    <property type="term" value="C:membrane"/>
    <property type="evidence" value="ECO:0007669"/>
    <property type="project" value="UniProtKB-SubCell"/>
</dbReference>
<accession>A0AAJ6BFT2</accession>
<reference evidence="9" key="1">
    <citation type="submission" date="2023-03" db="EMBL/GenBank/DDBJ databases">
        <title>Andean soil-derived lignocellulolytic bacterial consortium as a source of novel taxa and putative plastic-active enzymes.</title>
        <authorList>
            <person name="Diaz-Garcia L."/>
            <person name="Chuvochina M."/>
            <person name="Feuerriegel G."/>
            <person name="Bunk B."/>
            <person name="Sproer C."/>
            <person name="Streit W.R."/>
            <person name="Rodriguez L.M."/>
            <person name="Overmann J."/>
            <person name="Jimenez D.J."/>
        </authorList>
    </citation>
    <scope>NUCLEOTIDE SEQUENCE</scope>
    <source>
        <strain evidence="9">MAG 7</strain>
    </source>
</reference>
<dbReference type="AlphaFoldDB" id="A0AAJ6BFT2"/>
<feature type="transmembrane region" description="Helical" evidence="7">
    <location>
        <begin position="16"/>
        <end position="37"/>
    </location>
</feature>
<dbReference type="InterPro" id="IPR017475">
    <property type="entry name" value="EPS_sugar_tfrase"/>
</dbReference>
<feature type="transmembrane region" description="Helical" evidence="7">
    <location>
        <begin position="57"/>
        <end position="78"/>
    </location>
</feature>
<dbReference type="Pfam" id="PF02397">
    <property type="entry name" value="Bac_transf"/>
    <property type="match status" value="1"/>
</dbReference>
<protein>
    <submittedName>
        <fullName evidence="9">Sugar transferase</fullName>
    </submittedName>
</protein>
<keyword evidence="4 7" id="KW-0812">Transmembrane</keyword>
<dbReference type="Gene3D" id="3.40.50.720">
    <property type="entry name" value="NAD(P)-binding Rossmann-like Domain"/>
    <property type="match status" value="1"/>
</dbReference>
<name>A0AAJ6BFT2_9BACT</name>
<evidence type="ECO:0000256" key="1">
    <source>
        <dbReference type="ARBA" id="ARBA00004141"/>
    </source>
</evidence>
<evidence type="ECO:0000256" key="6">
    <source>
        <dbReference type="ARBA" id="ARBA00023136"/>
    </source>
</evidence>
<dbReference type="EMBL" id="CP119311">
    <property type="protein sequence ID" value="WEK35448.1"/>
    <property type="molecule type" value="Genomic_DNA"/>
</dbReference>
<feature type="transmembrane region" description="Helical" evidence="7">
    <location>
        <begin position="292"/>
        <end position="314"/>
    </location>
</feature>
<sequence length="477" mass="54746">MSHRPFVVSGKKISSSWYLFSDTIAAVLGWMVLYFSRRYFLDEELFNEDGLILNQRFWMGLALVPLAWILFYALTGAYHSLYRKSRLGELFSTIALAVMGCTALFFAFVINDPQTNYIYYYKALSTYILAQSLLTWTGRYFILAAVKKQLLRGEVYFNTLLIGGNGLATRIYQDTREGLQLAGYRYTGFLAAGHEPNGIRDLLPQFGQLQDISRIIDQEQIQLVVIAVEKKEKEQIGRIVDVLSEKDVDIKMAPDALDILSGSVRTSNVLGAILTDIRTDLMPDWQQNAKRVLDVTVAIVSMVLLSPLLGYAALRVKFSSPGPIIYSQERVGYRGRRFSIIKFRSMYHPAETNGPQLSSTQDPRVTSWGRTMRKWRLDELPQLWNILKGDMSLVGPRPERAWYIDQIQQRTPYYNYLLKVKPGLTSWGMVQFGYAENVEEMIQRMQYDLIYIENCSLALDLKIMLHTLRILFMGKGR</sequence>
<organism evidence="9 10">
    <name type="scientific">Candidatus Pseudobacter hemicellulosilyticus</name>
    <dbReference type="NCBI Taxonomy" id="3121375"/>
    <lineage>
        <taxon>Bacteria</taxon>
        <taxon>Pseudomonadati</taxon>
        <taxon>Bacteroidota</taxon>
        <taxon>Chitinophagia</taxon>
        <taxon>Chitinophagales</taxon>
        <taxon>Chitinophagaceae</taxon>
        <taxon>Pseudobacter</taxon>
    </lineage>
</organism>
<feature type="transmembrane region" description="Helical" evidence="7">
    <location>
        <begin position="117"/>
        <end position="142"/>
    </location>
</feature>